<dbReference type="Gene3D" id="3.40.50.720">
    <property type="entry name" value="NAD(P)-binding Rossmann-like Domain"/>
    <property type="match status" value="1"/>
</dbReference>
<keyword evidence="5" id="KW-0411">Iron-sulfur</keyword>
<keyword evidence="2" id="KW-0479">Metal-binding</keyword>
<dbReference type="InterPro" id="IPR028261">
    <property type="entry name" value="DPD_II"/>
</dbReference>
<evidence type="ECO:0000313" key="8">
    <source>
        <dbReference type="Proteomes" id="UP000441717"/>
    </source>
</evidence>
<keyword evidence="4" id="KW-0408">Iron</keyword>
<dbReference type="Pfam" id="PF00890">
    <property type="entry name" value="FAD_binding_2"/>
    <property type="match status" value="1"/>
</dbReference>
<dbReference type="EMBL" id="WHYR01000078">
    <property type="protein sequence ID" value="MQL53909.1"/>
    <property type="molecule type" value="Genomic_DNA"/>
</dbReference>
<dbReference type="GO" id="GO:0046872">
    <property type="term" value="F:metal ion binding"/>
    <property type="evidence" value="ECO:0007669"/>
    <property type="project" value="UniProtKB-KW"/>
</dbReference>
<dbReference type="InterPro" id="IPR017896">
    <property type="entry name" value="4Fe4S_Fe-S-bd"/>
</dbReference>
<dbReference type="SUPFAM" id="SSF51905">
    <property type="entry name" value="FAD/NAD(P)-binding domain"/>
    <property type="match status" value="2"/>
</dbReference>
<accession>A0A6N7IWG8</accession>
<name>A0A6N7IWG8_9FIRM</name>
<evidence type="ECO:0000259" key="6">
    <source>
        <dbReference type="PROSITE" id="PS51379"/>
    </source>
</evidence>
<dbReference type="PRINTS" id="PR00368">
    <property type="entry name" value="FADPNR"/>
</dbReference>
<dbReference type="PANTHER" id="PTHR42783:SF3">
    <property type="entry name" value="GLUTAMATE SYNTHASE [NADPH] SMALL CHAIN-RELATED"/>
    <property type="match status" value="1"/>
</dbReference>
<evidence type="ECO:0000256" key="1">
    <source>
        <dbReference type="ARBA" id="ARBA00022630"/>
    </source>
</evidence>
<keyword evidence="8" id="KW-1185">Reference proteome</keyword>
<dbReference type="InterPro" id="IPR003953">
    <property type="entry name" value="FAD-dep_OxRdtase_2_FAD-bd"/>
</dbReference>
<dbReference type="Gene3D" id="3.50.50.60">
    <property type="entry name" value="FAD/NAD(P)-binding domain"/>
    <property type="match status" value="3"/>
</dbReference>
<feature type="domain" description="4Fe-4S ferredoxin-type" evidence="6">
    <location>
        <begin position="97"/>
        <end position="127"/>
    </location>
</feature>
<dbReference type="SUPFAM" id="SSF51971">
    <property type="entry name" value="Nucleotide-binding domain"/>
    <property type="match status" value="1"/>
</dbReference>
<dbReference type="InterPro" id="IPR017900">
    <property type="entry name" value="4Fe4S_Fe_S_CS"/>
</dbReference>
<dbReference type="InterPro" id="IPR009051">
    <property type="entry name" value="Helical_ferredxn"/>
</dbReference>
<dbReference type="GO" id="GO:0016491">
    <property type="term" value="F:oxidoreductase activity"/>
    <property type="evidence" value="ECO:0007669"/>
    <property type="project" value="UniProtKB-KW"/>
</dbReference>
<dbReference type="PROSITE" id="PS51379">
    <property type="entry name" value="4FE4S_FER_2"/>
    <property type="match status" value="2"/>
</dbReference>
<dbReference type="GO" id="GO:0051536">
    <property type="term" value="F:iron-sulfur cluster binding"/>
    <property type="evidence" value="ECO:0007669"/>
    <property type="project" value="UniProtKB-KW"/>
</dbReference>
<keyword evidence="1" id="KW-0285">Flavoprotein</keyword>
<dbReference type="InterPro" id="IPR023753">
    <property type="entry name" value="FAD/NAD-binding_dom"/>
</dbReference>
<dbReference type="SUPFAM" id="SSF46548">
    <property type="entry name" value="alpha-helical ferredoxin"/>
    <property type="match status" value="3"/>
</dbReference>
<dbReference type="PANTHER" id="PTHR42783">
    <property type="entry name" value="GLUTAMATE SYNTHASE [NADPH] SMALL CHAIN"/>
    <property type="match status" value="1"/>
</dbReference>
<dbReference type="Pfam" id="PF14691">
    <property type="entry name" value="Fer4_20"/>
    <property type="match status" value="1"/>
</dbReference>
<protein>
    <submittedName>
        <fullName evidence="7">FAD-dependent oxidoreductase</fullName>
    </submittedName>
</protein>
<organism evidence="7 8">
    <name type="scientific">Desulfofundulus thermobenzoicus</name>
    <dbReference type="NCBI Taxonomy" id="29376"/>
    <lineage>
        <taxon>Bacteria</taxon>
        <taxon>Bacillati</taxon>
        <taxon>Bacillota</taxon>
        <taxon>Clostridia</taxon>
        <taxon>Eubacteriales</taxon>
        <taxon>Peptococcaceae</taxon>
        <taxon>Desulfofundulus</taxon>
    </lineage>
</organism>
<comment type="caution">
    <text evidence="7">The sequence shown here is derived from an EMBL/GenBank/DDBJ whole genome shotgun (WGS) entry which is preliminary data.</text>
</comment>
<keyword evidence="3" id="KW-0560">Oxidoreductase</keyword>
<evidence type="ECO:0000256" key="4">
    <source>
        <dbReference type="ARBA" id="ARBA00023004"/>
    </source>
</evidence>
<proteinExistence type="predicted"/>
<dbReference type="PROSITE" id="PS00198">
    <property type="entry name" value="4FE4S_FER_1"/>
    <property type="match status" value="1"/>
</dbReference>
<dbReference type="OrthoDB" id="135003at2"/>
<dbReference type="Proteomes" id="UP000441717">
    <property type="component" value="Unassembled WGS sequence"/>
</dbReference>
<feature type="domain" description="4Fe-4S ferredoxin-type" evidence="6">
    <location>
        <begin position="616"/>
        <end position="645"/>
    </location>
</feature>
<evidence type="ECO:0000313" key="7">
    <source>
        <dbReference type="EMBL" id="MQL53909.1"/>
    </source>
</evidence>
<dbReference type="Pfam" id="PF07992">
    <property type="entry name" value="Pyr_redox_2"/>
    <property type="match status" value="1"/>
</dbReference>
<dbReference type="Gene3D" id="1.10.1060.10">
    <property type="entry name" value="Alpha-helical ferredoxin"/>
    <property type="match status" value="2"/>
</dbReference>
<evidence type="ECO:0000256" key="2">
    <source>
        <dbReference type="ARBA" id="ARBA00022723"/>
    </source>
</evidence>
<gene>
    <name evidence="7" type="ORF">GFC01_16925</name>
</gene>
<evidence type="ECO:0000256" key="5">
    <source>
        <dbReference type="ARBA" id="ARBA00023014"/>
    </source>
</evidence>
<dbReference type="PRINTS" id="PR00469">
    <property type="entry name" value="PNDRDTASEII"/>
</dbReference>
<evidence type="ECO:0000256" key="3">
    <source>
        <dbReference type="ARBA" id="ARBA00023002"/>
    </source>
</evidence>
<sequence>MDYDILVVGSGIGGMESSLKLGDMGYRVLLVEKEASVGGKMILLSKVFPTLDCASCISTPKMAATAHHPNVDVHIYTEVKEIRKNNDGTFQVRLRRKPAFVDQRLCTGCRQCEMNCNVAVPDQFNSHMVARRAAYIAFPQAVPKKAVIDREGTSPCSFTCPAGIKAHGYVALTRSGKFTRAFNLILETTPLVGSLGRACYAPCEGQCTRGGIEGPVPIRQIKRFLADTYYAKHPVPDYGPPPEQRGKKVAIVGAGPAGLTAAFHLARKGYPVTIFEAGDEPGGMLRYAIPAYRIPKDILDRDIQNVTALGVKIETGRRVEKPAELKEQGFEAVFVATGTPEVRRLQVEGEDLEGVVGALDFLRQVNQGQKLQLANKRVMVVGGGNVAIDAARVAVRLGAERVTILYRRSRAEMPAHNWEIEAAGQEGVDFQYLRAPVKFIGRQGRLAEVECIHMELGDPDEKGRRKPRPVAGSEHRVPVDLVVTAVGLAPATQTLARDIAVKPDRTIAVDQETLQTSVPWIFAGGDVVTGPSSIVSAVAQGKRAAFFIDRYLQGKELKGVDYDYRLPVVDRERVLARQEKYTSLPPVARIEALRERVSDFAETEQPLTAEEARYSAGRCLDCGVCSECQQCLSACPAGAIDLSMREREEEYRVGAVIVSTGFKLFPAQSKPQYGYGRYKNVITGMQMDRLLAPTRPYNTVLRPSDGKIPESIAYILCTGSRDQTVENPLCSRVCCMYSIKQNQLIMGALPLADVTVYYIDIRAFSKGYEEFYDQAKAMGANFIKGRVAWIEEKEDGNLVLFYEDMDNGGRLSRAEHDLVVLSVGLLPNTEVFDLFKGVVLEADDYSYVKEVEEDLNPGKTSIEGVFVAGSASGAKDIPDSILHAGAAAAQAAAYVERTGRRK</sequence>
<reference evidence="7 8" key="1">
    <citation type="submission" date="2019-10" db="EMBL/GenBank/DDBJ databases">
        <title>Comparative genomics of sulfur disproportionating microorganisms.</title>
        <authorList>
            <person name="Ward L.M."/>
            <person name="Bertran E."/>
            <person name="Johnston D."/>
        </authorList>
    </citation>
    <scope>NUCLEOTIDE SEQUENCE [LARGE SCALE GENOMIC DNA]</scope>
    <source>
        <strain evidence="7 8">DSM 14055</strain>
    </source>
</reference>
<dbReference type="InterPro" id="IPR036188">
    <property type="entry name" value="FAD/NAD-bd_sf"/>
</dbReference>
<dbReference type="RefSeq" id="WP_152948359.1">
    <property type="nucleotide sequence ID" value="NZ_WHYR01000078.1"/>
</dbReference>
<dbReference type="AlphaFoldDB" id="A0A6N7IWG8"/>